<sequence length="639" mass="66917">CASIRPPPPPAPSFPPLDPAPRHLFPEEEEVGGGEEEVGQRKGGGHKEGSGPRTQDASLPRAWAGPQKLPEASLPSSSPIRAGRGTSRRRIRPTPLSTLASSSSSSSTSSSSFPSNSIPQPYAAALVRGRGDGDLTREPSAPPLSRPPPRTARLLPPPPSPSINSFSSPPIAPRHDTLSADKFPAPAASSSPFLTPVKAPDPVPPSHLLPPPPPPPPPPPSSSSSSSSSSLPSTLTFSLPPSCSLPGSAAGTSPSLPLALPPSLPPPSSSRLLLVASVYASLLSLRLAPSLTTELHLLFRLLTVHPALLLRPPALPPSLPPFLTSGHACNLLAAHTLALLPHLLSSLPPSLLSLLLHVPALHDHVPHALPSLTRLPHSSHRPGPTSLALLPHHRDADGKGRRWGGEVALPFVEEKDGRQLYAGSGWGQEVFNRQETARDLFLNLFREWEEVRTRELDLRAVERWVGKEMPRRAREVLTGLDTWSLGWFAGVWVALLVKVGAGGEGREGGGGGREEEVLARALGAKGGREGGGGEGGQPRGGGRGGSAATSASCSPSEVQRTVLPSSLKLHLLHRRLTAPSDTSFASFGREISHRSLPLPPSSSPSPAPRRPSPRPSLPPALPSPRPLLSGAPTSFSTIS</sequence>
<feature type="compositionally biased region" description="Pro residues" evidence="1">
    <location>
        <begin position="1"/>
        <end position="19"/>
    </location>
</feature>
<name>W7TCK9_9STRA</name>
<dbReference type="PANTHER" id="PTHR28678:SF1">
    <property type="entry name" value="CODANIN-1"/>
    <property type="match status" value="1"/>
</dbReference>
<dbReference type="AlphaFoldDB" id="W7TCK9"/>
<feature type="compositionally biased region" description="Pro residues" evidence="1">
    <location>
        <begin position="597"/>
        <end position="625"/>
    </location>
</feature>
<feature type="compositionally biased region" description="Gly residues" evidence="1">
    <location>
        <begin position="529"/>
        <end position="545"/>
    </location>
</feature>
<evidence type="ECO:0000256" key="1">
    <source>
        <dbReference type="SAM" id="MobiDB-lite"/>
    </source>
</evidence>
<protein>
    <submittedName>
        <fullName evidence="2">Uncharacterized protein</fullName>
    </submittedName>
</protein>
<feature type="region of interest" description="Disordered" evidence="1">
    <location>
        <begin position="1"/>
        <end position="251"/>
    </location>
</feature>
<feature type="region of interest" description="Disordered" evidence="1">
    <location>
        <begin position="591"/>
        <end position="639"/>
    </location>
</feature>
<dbReference type="GO" id="GO:0006325">
    <property type="term" value="P:chromatin organization"/>
    <property type="evidence" value="ECO:0007669"/>
    <property type="project" value="TreeGrafter"/>
</dbReference>
<feature type="compositionally biased region" description="Polar residues" evidence="1">
    <location>
        <begin position="549"/>
        <end position="559"/>
    </location>
</feature>
<feature type="compositionally biased region" description="Pro residues" evidence="1">
    <location>
        <begin position="199"/>
        <end position="221"/>
    </location>
</feature>
<organism evidence="2 3">
    <name type="scientific">Nannochloropsis gaditana</name>
    <dbReference type="NCBI Taxonomy" id="72520"/>
    <lineage>
        <taxon>Eukaryota</taxon>
        <taxon>Sar</taxon>
        <taxon>Stramenopiles</taxon>
        <taxon>Ochrophyta</taxon>
        <taxon>Eustigmatophyceae</taxon>
        <taxon>Eustigmatales</taxon>
        <taxon>Monodopsidaceae</taxon>
        <taxon>Nannochloropsis</taxon>
    </lineage>
</organism>
<keyword evidence="3" id="KW-1185">Reference proteome</keyword>
<dbReference type="GO" id="GO:0005634">
    <property type="term" value="C:nucleus"/>
    <property type="evidence" value="ECO:0007669"/>
    <property type="project" value="TreeGrafter"/>
</dbReference>
<feature type="compositionally biased region" description="Acidic residues" evidence="1">
    <location>
        <begin position="27"/>
        <end position="37"/>
    </location>
</feature>
<reference evidence="2 3" key="1">
    <citation type="journal article" date="2014" name="Mol. Plant">
        <title>Chromosome Scale Genome Assembly and Transcriptome Profiling of Nannochloropsis gaditana in Nitrogen Depletion.</title>
        <authorList>
            <person name="Corteggiani Carpinelli E."/>
            <person name="Telatin A."/>
            <person name="Vitulo N."/>
            <person name="Forcato C."/>
            <person name="D'Angelo M."/>
            <person name="Schiavon R."/>
            <person name="Vezzi A."/>
            <person name="Giacometti G.M."/>
            <person name="Morosinotto T."/>
            <person name="Valle G."/>
        </authorList>
    </citation>
    <scope>NUCLEOTIDE SEQUENCE [LARGE SCALE GENOMIC DNA]</scope>
    <source>
        <strain evidence="2 3">B-31</strain>
    </source>
</reference>
<feature type="compositionally biased region" description="Low complexity" evidence="1">
    <location>
        <begin position="222"/>
        <end position="246"/>
    </location>
</feature>
<feature type="compositionally biased region" description="Pro residues" evidence="1">
    <location>
        <begin position="140"/>
        <end position="161"/>
    </location>
</feature>
<feature type="non-terminal residue" evidence="2">
    <location>
        <position position="1"/>
    </location>
</feature>
<evidence type="ECO:0000313" key="2">
    <source>
        <dbReference type="EMBL" id="EWM21288.1"/>
    </source>
</evidence>
<dbReference type="Proteomes" id="UP000019335">
    <property type="component" value="Unassembled WGS sequence"/>
</dbReference>
<dbReference type="InterPro" id="IPR040031">
    <property type="entry name" value="Codanin-1"/>
</dbReference>
<proteinExistence type="predicted"/>
<feature type="compositionally biased region" description="Low complexity" evidence="1">
    <location>
        <begin position="93"/>
        <end position="117"/>
    </location>
</feature>
<gene>
    <name evidence="2" type="ORF">Naga_101674g1</name>
</gene>
<evidence type="ECO:0000313" key="3">
    <source>
        <dbReference type="Proteomes" id="UP000019335"/>
    </source>
</evidence>
<dbReference type="EMBL" id="AZIL01002532">
    <property type="protein sequence ID" value="EWM21288.1"/>
    <property type="molecule type" value="Genomic_DNA"/>
</dbReference>
<dbReference type="PANTHER" id="PTHR28678">
    <property type="entry name" value="CODANIN-1"/>
    <property type="match status" value="1"/>
</dbReference>
<feature type="region of interest" description="Disordered" evidence="1">
    <location>
        <begin position="523"/>
        <end position="559"/>
    </location>
</feature>
<accession>W7TCK9</accession>
<comment type="caution">
    <text evidence="2">The sequence shown here is derived from an EMBL/GenBank/DDBJ whole genome shotgun (WGS) entry which is preliminary data.</text>
</comment>